<dbReference type="Pfam" id="PF00063">
    <property type="entry name" value="Myosin_head"/>
    <property type="match status" value="1"/>
</dbReference>
<feature type="region of interest" description="Actin-binding" evidence="12">
    <location>
        <begin position="629"/>
        <end position="651"/>
    </location>
</feature>
<evidence type="ECO:0000259" key="15">
    <source>
        <dbReference type="PROSITE" id="PS50255"/>
    </source>
</evidence>
<dbReference type="SMART" id="SM01117">
    <property type="entry name" value="Cyt-b5"/>
    <property type="match status" value="2"/>
</dbReference>
<sequence>MDSNSTVEASKPDICGLPNPTEESIVSALHMRFKRDLPYTRIGAHHLIVVNTYKAVESVNDASLTQYAATVYRDLDTTDPPQLQPHIYDLAARVYYQLRRASEDQSIVLSGVTGSGKTTSQGHLLKQLLQLSSHSKKALKLQKQIVNAQTILQQFGSARTVQNTSASGFGQFQELQYNERGRIIGLKTMTYNLDRSRLTQVPQNERNFHVFYSLLSGTSTEERTALRINHAPEYFAYLSQTRNTKVIDAGDQIAFGDLKAALKVCGFKSKTVTQLFQVLAAILHLGNLQFVDPASDAQDSCSVKNTEELDIIAGILGVSPSKLESTITYHLRYVGKELCTAFLNAQAAAQQRDAISRAMYGAIFNWIVETINTKLCCPEEEVCNFVGILDQFGFQNFKSNRFEHFTVNVANEAINNFLAQEQPRERLMAEDGVSMPTITPPASGNCMALLTGSATGVPRTIGGLIGTIDKESKRYLVNETDATDANLLGLLDKLYSSHVGYAKSSQTFTFGINHYSEPVYYSIDSFLEKNTDNVSPDFINLLRSSSSNDFVLNLFQNDNLATKSHPHDDRTIIKAQLPTRSMRAPSMKRPTIEIDETNDKPKDKIESPQAEDREATSMTSALDQLGETLSSLITSIEGTRIYKVLHIRPNDLQAPDQFNISKVKMQVRGLQILDLHTRCSVNYSVMYPIPEFVSHYASLPSMTTDGTERDRVTHLIEQHNWTQQQVFVGNDNVWLEFYAWKSIEDTIRRQEKEYRLNQKAAVVGHSPAGGFLSPNTANNGMSLLPPHPDFHDDRGSYIESDDEAKKYEGSQWGEESDWGGKVAADGYGPNLDMSQMVDDYSPVQQEQVEEVPITTVRLWWVRFVWLLTWWIPSTFLKWCGGMKREDVRMAWREKVVLCFLIFMFSASTLFFIAVFGELVCPGTKSLYSVQDVANHNLLNDFYVSVRGKVYDVTRFAVTDHGTTVYASTQSAMEPLAGHDLSSSFPIPLTAGCPGLVTDDTIKITPNETAIISSFVHLSGNQQPDIHLDKMKDKNWIWDYFMPVMNLYKKGDLVIPMKTIQGDFNGWGRLIVSINDKVYDITDYMSTAKLFPSYAPTQPNYRFLDPVVETIFTKFGGTDATAEWNKYKKSMTPEKLAQNQNCLDNVFYIGRLDYRDDARCTFTNYLLLAFALVMCFVTLIKFLAALQFGGVPTPEQYDKFVICQVPCYTEDEESIRKTINSITVMEYDDKRKLIFLIADGMIMGSGNDRPTPRIVLDILGHNPKLDPEPLMFKSIGEGSKQLNYGKVYSGLYEHEGHVVPYVVVVKVGKASERSKPGNRGKRDSQIICMNFLNKVHFESEMTPLELEMYHQIKNVIGVDPSFYEYVLMIDADTEVMPDALTRMISCLLHDGKIIGICGETSLGNEDNSWTTMIQVYEYYISHHLSKAFESLFGSVTCLPGCFCMYRIRTPNKNLPLIISPQVIQEYSENHVDTLHKKNLLHLGEDRYLTTLMMKHFPQYKMTFTPHAQCKTIAPDRWSVLLSQRRRWINSTIHNLLELVLLPELCGFCCFSMRFVVMIDLVGTLTLPSSVIYLVYLVYVVISKTGPIPLIALCMLAGIYGLQALIFIIKRQWQHIGWMIIYIFAIPIFSFFIPIYAFWHFDDFSWGNTRVVVGDKKKQIIVADDEKFDEKMIPLKKWSTYEHELWEAGSTGSKETEKTGLTAHTYRSYHTQMSQGTDYRNRQGQDFDYYRDSVKTHKKGRQSNAGAHSPYAASYAGSDYLQMPPKAMSVHSYGGVPDHLLDPRGSTYSIPALSNHSIHSLTGVPTDAEIVAEIRNILATANLMTVTKKQVREQLSLFFGVDLASKKEFISVTIESILQGRM</sequence>
<dbReference type="PROSITE" id="PS51456">
    <property type="entry name" value="MYOSIN_MOTOR"/>
    <property type="match status" value="1"/>
</dbReference>
<keyword evidence="10 12" id="KW-0505">Motor protein</keyword>
<dbReference type="EMBL" id="MU620935">
    <property type="protein sequence ID" value="KAI8577876.1"/>
    <property type="molecule type" value="Genomic_DNA"/>
</dbReference>
<evidence type="ECO:0000256" key="5">
    <source>
        <dbReference type="ARBA" id="ARBA00022679"/>
    </source>
</evidence>
<evidence type="ECO:0000256" key="13">
    <source>
        <dbReference type="SAM" id="MobiDB-lite"/>
    </source>
</evidence>
<keyword evidence="7 14" id="KW-1133">Transmembrane helix</keyword>
<protein>
    <recommendedName>
        <fullName evidence="2">chitin synthase</fullName>
        <ecNumber evidence="2">2.4.1.16</ecNumber>
    </recommendedName>
</protein>
<dbReference type="CDD" id="cd04190">
    <property type="entry name" value="Chitin_synth_C"/>
    <property type="match status" value="1"/>
</dbReference>
<evidence type="ECO:0000259" key="17">
    <source>
        <dbReference type="PROSITE" id="PS51998"/>
    </source>
</evidence>
<dbReference type="PANTHER" id="PTHR22914:SF13">
    <property type="entry name" value="CHITIN SYNTHASE"/>
    <property type="match status" value="1"/>
</dbReference>
<dbReference type="GO" id="GO:0005524">
    <property type="term" value="F:ATP binding"/>
    <property type="evidence" value="ECO:0007669"/>
    <property type="project" value="UniProtKB-UniRule"/>
</dbReference>
<evidence type="ECO:0000256" key="3">
    <source>
        <dbReference type="ARBA" id="ARBA00022475"/>
    </source>
</evidence>
<evidence type="ECO:0000313" key="19">
    <source>
        <dbReference type="Proteomes" id="UP001206595"/>
    </source>
</evidence>
<feature type="domain" description="Cytochrome b5 heme-binding" evidence="15">
    <location>
        <begin position="924"/>
        <end position="984"/>
    </location>
</feature>
<dbReference type="Pfam" id="PF03142">
    <property type="entry name" value="Chitin_synth_2"/>
    <property type="match status" value="1"/>
</dbReference>
<dbReference type="PANTHER" id="PTHR22914">
    <property type="entry name" value="CHITIN SYNTHASE"/>
    <property type="match status" value="1"/>
</dbReference>
<dbReference type="Gene3D" id="3.40.850.10">
    <property type="entry name" value="Kinesin motor domain"/>
    <property type="match status" value="1"/>
</dbReference>
<dbReference type="EC" id="2.4.1.16" evidence="2"/>
<dbReference type="Pfam" id="PF00173">
    <property type="entry name" value="Cyt-b5"/>
    <property type="match status" value="1"/>
</dbReference>
<dbReference type="GO" id="GO:0031505">
    <property type="term" value="P:fungal-type cell wall organization"/>
    <property type="evidence" value="ECO:0007669"/>
    <property type="project" value="TreeGrafter"/>
</dbReference>
<dbReference type="PROSITE" id="PS50255">
    <property type="entry name" value="CYTOCHROME_B5_2"/>
    <property type="match status" value="1"/>
</dbReference>
<keyword evidence="19" id="KW-1185">Reference proteome</keyword>
<dbReference type="SUPFAM" id="SSF52540">
    <property type="entry name" value="P-loop containing nucleoside triphosphate hydrolases"/>
    <property type="match status" value="1"/>
</dbReference>
<dbReference type="GeneID" id="75915784"/>
<dbReference type="GO" id="GO:0004100">
    <property type="term" value="F:chitin synthase activity"/>
    <property type="evidence" value="ECO:0007669"/>
    <property type="project" value="UniProtKB-EC"/>
</dbReference>
<dbReference type="InterPro" id="IPR027417">
    <property type="entry name" value="P-loop_NTPase"/>
</dbReference>
<feature type="transmembrane region" description="Helical" evidence="14">
    <location>
        <begin position="1559"/>
        <end position="1580"/>
    </location>
</feature>
<gene>
    <name evidence="18" type="ORF">K450DRAFT_249683</name>
</gene>
<keyword evidence="12" id="KW-0547">Nucleotide-binding</keyword>
<dbReference type="GO" id="GO:0003774">
    <property type="term" value="F:cytoskeletal motor activity"/>
    <property type="evidence" value="ECO:0007669"/>
    <property type="project" value="UniProtKB-UniRule"/>
</dbReference>
<dbReference type="InterPro" id="IPR004835">
    <property type="entry name" value="Chitin_synth"/>
</dbReference>
<dbReference type="GO" id="GO:0006031">
    <property type="term" value="P:chitin biosynthetic process"/>
    <property type="evidence" value="ECO:0007669"/>
    <property type="project" value="TreeGrafter"/>
</dbReference>
<keyword evidence="8 12" id="KW-0518">Myosin</keyword>
<dbReference type="GO" id="GO:0003779">
    <property type="term" value="F:actin binding"/>
    <property type="evidence" value="ECO:0007669"/>
    <property type="project" value="UniProtKB-KW"/>
</dbReference>
<evidence type="ECO:0000256" key="10">
    <source>
        <dbReference type="ARBA" id="ARBA00023175"/>
    </source>
</evidence>
<evidence type="ECO:0000256" key="6">
    <source>
        <dbReference type="ARBA" id="ARBA00022692"/>
    </source>
</evidence>
<dbReference type="GO" id="GO:0016459">
    <property type="term" value="C:myosin complex"/>
    <property type="evidence" value="ECO:0007669"/>
    <property type="project" value="UniProtKB-KW"/>
</dbReference>
<dbReference type="InterPro" id="IPR001199">
    <property type="entry name" value="Cyt_B5-like_heme/steroid-bd"/>
</dbReference>
<keyword evidence="12" id="KW-0067">ATP-binding</keyword>
<feature type="domain" description="DEK-C" evidence="17">
    <location>
        <begin position="1802"/>
        <end position="1857"/>
    </location>
</feature>
<evidence type="ECO:0000256" key="9">
    <source>
        <dbReference type="ARBA" id="ARBA00023136"/>
    </source>
</evidence>
<keyword evidence="12" id="KW-0009">Actin-binding</keyword>
<dbReference type="InterPro" id="IPR001609">
    <property type="entry name" value="Myosin_head_motor_dom-like"/>
</dbReference>
<evidence type="ECO:0000259" key="16">
    <source>
        <dbReference type="PROSITE" id="PS51456"/>
    </source>
</evidence>
<evidence type="ECO:0000256" key="11">
    <source>
        <dbReference type="ARBA" id="ARBA00023180"/>
    </source>
</evidence>
<feature type="transmembrane region" description="Helical" evidence="14">
    <location>
        <begin position="1164"/>
        <end position="1185"/>
    </location>
</feature>
<feature type="binding site" evidence="12">
    <location>
        <begin position="111"/>
        <end position="118"/>
    </location>
    <ligand>
        <name>ATP</name>
        <dbReference type="ChEBI" id="CHEBI:30616"/>
    </ligand>
</feature>
<accession>A0AAD5HCU0</accession>
<feature type="transmembrane region" description="Helical" evidence="14">
    <location>
        <begin position="896"/>
        <end position="916"/>
    </location>
</feature>
<keyword evidence="11" id="KW-0325">Glycoprotein</keyword>
<keyword evidence="3" id="KW-1003">Cell membrane</keyword>
<comment type="similarity">
    <text evidence="12">Belongs to the TRAFAC class myosin-kinesin ATPase superfamily. Myosin family.</text>
</comment>
<dbReference type="Pfam" id="PF08766">
    <property type="entry name" value="DEK_C"/>
    <property type="match status" value="1"/>
</dbReference>
<evidence type="ECO:0000256" key="7">
    <source>
        <dbReference type="ARBA" id="ARBA00022989"/>
    </source>
</evidence>
<dbReference type="GO" id="GO:0030428">
    <property type="term" value="C:cell septum"/>
    <property type="evidence" value="ECO:0007669"/>
    <property type="project" value="TreeGrafter"/>
</dbReference>
<dbReference type="Gene3D" id="1.20.58.530">
    <property type="match status" value="1"/>
</dbReference>
<dbReference type="InterPro" id="IPR014876">
    <property type="entry name" value="DEK_C"/>
</dbReference>
<comment type="subcellular location">
    <subcellularLocation>
        <location evidence="1">Cell membrane</location>
        <topology evidence="1">Multi-pass membrane protein</topology>
    </subcellularLocation>
</comment>
<dbReference type="PRINTS" id="PR00193">
    <property type="entry name" value="MYOSINHEAVY"/>
</dbReference>
<reference evidence="18" key="1">
    <citation type="submission" date="2021-06" db="EMBL/GenBank/DDBJ databases">
        <authorList>
            <consortium name="DOE Joint Genome Institute"/>
            <person name="Mondo S.J."/>
            <person name="Amses K.R."/>
            <person name="Simmons D.R."/>
            <person name="Longcore J.E."/>
            <person name="Seto K."/>
            <person name="Alves G.H."/>
            <person name="Bonds A.E."/>
            <person name="Quandt C.A."/>
            <person name="Davis W.J."/>
            <person name="Chang Y."/>
            <person name="Letcher P.M."/>
            <person name="Powell M.J."/>
            <person name="Kuo A."/>
            <person name="Labutti K."/>
            <person name="Pangilinan J."/>
            <person name="Andreopoulos W."/>
            <person name="Tritt A."/>
            <person name="Riley R."/>
            <person name="Hundley H."/>
            <person name="Johnson J."/>
            <person name="Lipzen A."/>
            <person name="Barry K."/>
            <person name="Berbee M.L."/>
            <person name="Buchler N.E."/>
            <person name="Grigoriev I.V."/>
            <person name="Spatafora J.W."/>
            <person name="Stajich J.E."/>
            <person name="James T.Y."/>
        </authorList>
    </citation>
    <scope>NUCLEOTIDE SEQUENCE</scope>
    <source>
        <strain evidence="18">AG</strain>
    </source>
</reference>
<dbReference type="SUPFAM" id="SSF109715">
    <property type="entry name" value="DEK C-terminal domain"/>
    <property type="match status" value="1"/>
</dbReference>
<dbReference type="Gene3D" id="3.10.120.10">
    <property type="entry name" value="Cytochrome b5-like heme/steroid binding domain"/>
    <property type="match status" value="2"/>
</dbReference>
<dbReference type="RefSeq" id="XP_051442880.1">
    <property type="nucleotide sequence ID" value="XM_051590441.1"/>
</dbReference>
<dbReference type="PROSITE" id="PS51998">
    <property type="entry name" value="DEK_C"/>
    <property type="match status" value="1"/>
</dbReference>
<evidence type="ECO:0000256" key="1">
    <source>
        <dbReference type="ARBA" id="ARBA00004651"/>
    </source>
</evidence>
<dbReference type="SUPFAM" id="SSF55856">
    <property type="entry name" value="Cytochrome b5-like heme/steroid binding domain"/>
    <property type="match status" value="1"/>
</dbReference>
<keyword evidence="6 14" id="KW-0812">Transmembrane</keyword>
<feature type="transmembrane region" description="Helical" evidence="14">
    <location>
        <begin position="1586"/>
        <end position="1607"/>
    </location>
</feature>
<comment type="caution">
    <text evidence="18">The sequence shown here is derived from an EMBL/GenBank/DDBJ whole genome shotgun (WGS) entry which is preliminary data.</text>
</comment>
<dbReference type="Proteomes" id="UP001206595">
    <property type="component" value="Unassembled WGS sequence"/>
</dbReference>
<dbReference type="Gene3D" id="1.10.10.60">
    <property type="entry name" value="Homeodomain-like"/>
    <property type="match status" value="1"/>
</dbReference>
<organism evidence="18 19">
    <name type="scientific">Umbelopsis ramanniana AG</name>
    <dbReference type="NCBI Taxonomy" id="1314678"/>
    <lineage>
        <taxon>Eukaryota</taxon>
        <taxon>Fungi</taxon>
        <taxon>Fungi incertae sedis</taxon>
        <taxon>Mucoromycota</taxon>
        <taxon>Mucoromycotina</taxon>
        <taxon>Umbelopsidomycetes</taxon>
        <taxon>Umbelopsidales</taxon>
        <taxon>Umbelopsidaceae</taxon>
        <taxon>Umbelopsis</taxon>
    </lineage>
</organism>
<dbReference type="Gene3D" id="1.10.10.820">
    <property type="match status" value="1"/>
</dbReference>
<keyword evidence="5" id="KW-0808">Transferase</keyword>
<evidence type="ECO:0000256" key="12">
    <source>
        <dbReference type="PROSITE-ProRule" id="PRU00782"/>
    </source>
</evidence>
<dbReference type="Gene3D" id="3.90.550.10">
    <property type="entry name" value="Spore Coat Polysaccharide Biosynthesis Protein SpsA, Chain A"/>
    <property type="match status" value="1"/>
</dbReference>
<evidence type="ECO:0000256" key="8">
    <source>
        <dbReference type="ARBA" id="ARBA00023123"/>
    </source>
</evidence>
<dbReference type="SMART" id="SM00242">
    <property type="entry name" value="MYSc"/>
    <property type="match status" value="1"/>
</dbReference>
<proteinExistence type="inferred from homology"/>
<feature type="compositionally biased region" description="Basic and acidic residues" evidence="13">
    <location>
        <begin position="597"/>
        <end position="615"/>
    </location>
</feature>
<evidence type="ECO:0000256" key="14">
    <source>
        <dbReference type="SAM" id="Phobius"/>
    </source>
</evidence>
<reference evidence="18" key="2">
    <citation type="journal article" date="2022" name="Proc. Natl. Acad. Sci. U.S.A.">
        <title>Diploid-dominant life cycles characterize the early evolution of Fungi.</title>
        <authorList>
            <person name="Amses K.R."/>
            <person name="Simmons D.R."/>
            <person name="Longcore J.E."/>
            <person name="Mondo S.J."/>
            <person name="Seto K."/>
            <person name="Jeronimo G.H."/>
            <person name="Bonds A.E."/>
            <person name="Quandt C.A."/>
            <person name="Davis W.J."/>
            <person name="Chang Y."/>
            <person name="Federici B.A."/>
            <person name="Kuo A."/>
            <person name="LaButti K."/>
            <person name="Pangilinan J."/>
            <person name="Andreopoulos W."/>
            <person name="Tritt A."/>
            <person name="Riley R."/>
            <person name="Hundley H."/>
            <person name="Johnson J."/>
            <person name="Lipzen A."/>
            <person name="Barry K."/>
            <person name="Lang B.F."/>
            <person name="Cuomo C.A."/>
            <person name="Buchler N.E."/>
            <person name="Grigoriev I.V."/>
            <person name="Spatafora J.W."/>
            <person name="Stajich J.E."/>
            <person name="James T.Y."/>
        </authorList>
    </citation>
    <scope>NUCLEOTIDE SEQUENCE</scope>
    <source>
        <strain evidence="18">AG</strain>
    </source>
</reference>
<evidence type="ECO:0000256" key="4">
    <source>
        <dbReference type="ARBA" id="ARBA00022676"/>
    </source>
</evidence>
<dbReference type="InterPro" id="IPR029044">
    <property type="entry name" value="Nucleotide-diphossugar_trans"/>
</dbReference>
<evidence type="ECO:0000256" key="2">
    <source>
        <dbReference type="ARBA" id="ARBA00012543"/>
    </source>
</evidence>
<keyword evidence="9 14" id="KW-0472">Membrane</keyword>
<keyword evidence="4" id="KW-0328">Glycosyltransferase</keyword>
<dbReference type="InterPro" id="IPR036400">
    <property type="entry name" value="Cyt_B5-like_heme/steroid_sf"/>
</dbReference>
<evidence type="ECO:0000313" key="18">
    <source>
        <dbReference type="EMBL" id="KAI8577876.1"/>
    </source>
</evidence>
<feature type="transmembrane region" description="Helical" evidence="14">
    <location>
        <begin position="1614"/>
        <end position="1637"/>
    </location>
</feature>
<name>A0AAD5HCU0_UMBRA</name>
<dbReference type="GO" id="GO:0005886">
    <property type="term" value="C:plasma membrane"/>
    <property type="evidence" value="ECO:0007669"/>
    <property type="project" value="UniProtKB-SubCell"/>
</dbReference>
<feature type="region of interest" description="Disordered" evidence="13">
    <location>
        <begin position="582"/>
        <end position="618"/>
    </location>
</feature>
<dbReference type="Gene3D" id="1.20.120.720">
    <property type="entry name" value="Myosin VI head, motor domain, U50 subdomain"/>
    <property type="match status" value="1"/>
</dbReference>
<feature type="transmembrane region" description="Helical" evidence="14">
    <location>
        <begin position="859"/>
        <end position="876"/>
    </location>
</feature>
<dbReference type="SUPFAM" id="SSF53448">
    <property type="entry name" value="Nucleotide-diphospho-sugar transferases"/>
    <property type="match status" value="1"/>
</dbReference>
<dbReference type="InterPro" id="IPR036961">
    <property type="entry name" value="Kinesin_motor_dom_sf"/>
</dbReference>
<feature type="domain" description="Myosin motor" evidence="16">
    <location>
        <begin position="9"/>
        <end position="748"/>
    </location>
</feature>